<dbReference type="Proteomes" id="UP000229897">
    <property type="component" value="Chromosome"/>
</dbReference>
<dbReference type="RefSeq" id="WP_099882920.1">
    <property type="nucleotide sequence ID" value="NZ_CP024608.1"/>
</dbReference>
<dbReference type="AlphaFoldDB" id="A0A2D2DW24"/>
<feature type="region of interest" description="Disordered" evidence="1">
    <location>
        <begin position="40"/>
        <end position="62"/>
    </location>
</feature>
<evidence type="ECO:0008006" key="4">
    <source>
        <dbReference type="Google" id="ProtNLM"/>
    </source>
</evidence>
<dbReference type="OrthoDB" id="6369218at2"/>
<evidence type="ECO:0000313" key="2">
    <source>
        <dbReference type="EMBL" id="ATQ79183.1"/>
    </source>
</evidence>
<sequence length="185" mass="19264">MSTIVAGHFQLQDEIDHARRELVRAGFSEDRISAFFLNQPGQHDQTPIGGDNMQSPGAKETPEGVLQGAATGGALGVAVGAATAFVTGPAGPIVGGLVGAHVGSLFSLSKMKDAGEKEEGSNANRYEPRQSGMLIAVAADQPDQEARAIDVLRGLGSHHIERAKGTIEGGDWTDFDPLSLPVLVQ</sequence>
<organism evidence="2 3">
    <name type="scientific">Massilia violaceinigra</name>
    <dbReference type="NCBI Taxonomy" id="2045208"/>
    <lineage>
        <taxon>Bacteria</taxon>
        <taxon>Pseudomonadati</taxon>
        <taxon>Pseudomonadota</taxon>
        <taxon>Betaproteobacteria</taxon>
        <taxon>Burkholderiales</taxon>
        <taxon>Oxalobacteraceae</taxon>
        <taxon>Telluria group</taxon>
        <taxon>Massilia</taxon>
    </lineage>
</organism>
<evidence type="ECO:0000313" key="3">
    <source>
        <dbReference type="Proteomes" id="UP000229897"/>
    </source>
</evidence>
<protein>
    <recommendedName>
        <fullName evidence="4">Glycine zipper domain-containing protein</fullName>
    </recommendedName>
</protein>
<gene>
    <name evidence="2" type="ORF">CR152_29500</name>
</gene>
<reference evidence="2" key="1">
    <citation type="submission" date="2017-10" db="EMBL/GenBank/DDBJ databases">
        <title>Massilia psychrophilum sp. nov., a novel purple-pigmented bacterium isolated from Tianshan glacier, Xinjiang Municipality, China.</title>
        <authorList>
            <person name="Wang H."/>
        </authorList>
    </citation>
    <scope>NUCLEOTIDE SEQUENCE [LARGE SCALE GENOMIC DNA]</scope>
    <source>
        <strain evidence="2">B2</strain>
    </source>
</reference>
<evidence type="ECO:0000256" key="1">
    <source>
        <dbReference type="SAM" id="MobiDB-lite"/>
    </source>
</evidence>
<name>A0A2D2DW24_9BURK</name>
<keyword evidence="3" id="KW-1185">Reference proteome</keyword>
<dbReference type="EMBL" id="CP024608">
    <property type="protein sequence ID" value="ATQ79183.1"/>
    <property type="molecule type" value="Genomic_DNA"/>
</dbReference>
<accession>A0A2D2DW24</accession>
<proteinExistence type="predicted"/>
<dbReference type="KEGG" id="mass:CR152_29500"/>